<dbReference type="Proteomes" id="UP000589085">
    <property type="component" value="Unassembled WGS sequence"/>
</dbReference>
<gene>
    <name evidence="5" type="ORF">HLH48_01735</name>
</gene>
<comment type="caution">
    <text evidence="5">The sequence shown here is derived from an EMBL/GenBank/DDBJ whole genome shotgun (WGS) entry which is preliminary data.</text>
</comment>
<evidence type="ECO:0000256" key="1">
    <source>
        <dbReference type="PROSITE-ProRule" id="PRU01360"/>
    </source>
</evidence>
<sequence length="407" mass="42722">MGLYSKRFALMAGFAVGGTLASPAFAQTAASSQTGTLSAVNAASSSGMSDSSGGESVVVTGSFLRSSNNTSANPVQTITAREIQQSGSTTLGDYLQRLPSIGSSGTTNNQTNATDGLSCTDLRNLGSNRVLVLIDGKRTTSSGVGECVDMNTIPASLVQSIEILKDGGSELYGADAVAGVINIKLRHDTTDGNITIRGGITGHGDNDTGLISGYKGFGFDHGKGNLTLFGSYMSQGGVMQRSRGWAQPVQANNPTTPGAASYGSGIPPNGQYFGLDSGSDLAGSANGTSFHDFTSADRYNYGAQQQLLNQLQNSTLSGDLHYEINKHFNLYANVLYSHRTSSAQMAPEPVTGAVPPSNLPASVIIPADNPYNPFGEDVQMYKRLSEFGNRRTEAVYRPRFLRHLVEA</sequence>
<dbReference type="Gene3D" id="2.170.130.10">
    <property type="entry name" value="TonB-dependent receptor, plug domain"/>
    <property type="match status" value="1"/>
</dbReference>
<dbReference type="Pfam" id="PF07715">
    <property type="entry name" value="Plug"/>
    <property type="match status" value="1"/>
</dbReference>
<name>A0A7W4NJH8_9PROT</name>
<keyword evidence="1" id="KW-0812">Transmembrane</keyword>
<reference evidence="5 6" key="1">
    <citation type="submission" date="2020-04" db="EMBL/GenBank/DDBJ databases">
        <title>Description of novel Gluconacetobacter.</title>
        <authorList>
            <person name="Sombolestani A."/>
        </authorList>
    </citation>
    <scope>NUCLEOTIDE SEQUENCE [LARGE SCALE GENOMIC DNA]</scope>
    <source>
        <strain evidence="5 6">LMG 19747</strain>
    </source>
</reference>
<feature type="signal peptide" evidence="3">
    <location>
        <begin position="1"/>
        <end position="26"/>
    </location>
</feature>
<dbReference type="PROSITE" id="PS52016">
    <property type="entry name" value="TONB_DEPENDENT_REC_3"/>
    <property type="match status" value="1"/>
</dbReference>
<dbReference type="EMBL" id="JABEQJ010000001">
    <property type="protein sequence ID" value="MBB2158907.1"/>
    <property type="molecule type" value="Genomic_DNA"/>
</dbReference>
<dbReference type="PANTHER" id="PTHR47234">
    <property type="match status" value="1"/>
</dbReference>
<feature type="chain" id="PRO_5031311762" evidence="3">
    <location>
        <begin position="27"/>
        <end position="407"/>
    </location>
</feature>
<comment type="subcellular location">
    <subcellularLocation>
        <location evidence="1">Cell outer membrane</location>
        <topology evidence="1">Multi-pass membrane protein</topology>
    </subcellularLocation>
</comment>
<accession>A0A7W4NJH8</accession>
<protein>
    <submittedName>
        <fullName evidence="5">TonB-dependent receptor plug domain-containing protein</fullName>
    </submittedName>
</protein>
<evidence type="ECO:0000313" key="5">
    <source>
        <dbReference type="EMBL" id="MBB2158907.1"/>
    </source>
</evidence>
<feature type="short sequence motif" description="TonB box" evidence="2">
    <location>
        <begin position="56"/>
        <end position="62"/>
    </location>
</feature>
<evidence type="ECO:0000259" key="4">
    <source>
        <dbReference type="Pfam" id="PF07715"/>
    </source>
</evidence>
<dbReference type="GO" id="GO:0009279">
    <property type="term" value="C:cell outer membrane"/>
    <property type="evidence" value="ECO:0007669"/>
    <property type="project" value="UniProtKB-SubCell"/>
</dbReference>
<keyword evidence="1" id="KW-0472">Membrane</keyword>
<dbReference type="PANTHER" id="PTHR47234:SF2">
    <property type="entry name" value="TONB-DEPENDENT RECEPTOR"/>
    <property type="match status" value="1"/>
</dbReference>
<dbReference type="InterPro" id="IPR037066">
    <property type="entry name" value="Plug_dom_sf"/>
</dbReference>
<proteinExistence type="inferred from homology"/>
<comment type="similarity">
    <text evidence="1">Belongs to the TonB-dependent receptor family.</text>
</comment>
<keyword evidence="1" id="KW-0998">Cell outer membrane</keyword>
<feature type="domain" description="TonB-dependent receptor plug" evidence="4">
    <location>
        <begin position="70"/>
        <end position="180"/>
    </location>
</feature>
<dbReference type="PROSITE" id="PS00430">
    <property type="entry name" value="TONB_DEPENDENT_REC_1"/>
    <property type="match status" value="1"/>
</dbReference>
<dbReference type="InterPro" id="IPR012910">
    <property type="entry name" value="Plug_dom"/>
</dbReference>
<organism evidence="5 6">
    <name type="scientific">Gluconacetobacter sacchari</name>
    <dbReference type="NCBI Taxonomy" id="92759"/>
    <lineage>
        <taxon>Bacteria</taxon>
        <taxon>Pseudomonadati</taxon>
        <taxon>Pseudomonadota</taxon>
        <taxon>Alphaproteobacteria</taxon>
        <taxon>Acetobacterales</taxon>
        <taxon>Acetobacteraceae</taxon>
        <taxon>Gluconacetobacter</taxon>
    </lineage>
</organism>
<dbReference type="SUPFAM" id="SSF56935">
    <property type="entry name" value="Porins"/>
    <property type="match status" value="1"/>
</dbReference>
<keyword evidence="2" id="KW-0798">TonB box</keyword>
<dbReference type="AlphaFoldDB" id="A0A7W4NJH8"/>
<keyword evidence="1" id="KW-1134">Transmembrane beta strand</keyword>
<keyword evidence="3" id="KW-0732">Signal</keyword>
<evidence type="ECO:0000313" key="6">
    <source>
        <dbReference type="Proteomes" id="UP000589085"/>
    </source>
</evidence>
<evidence type="ECO:0000256" key="3">
    <source>
        <dbReference type="SAM" id="SignalP"/>
    </source>
</evidence>
<keyword evidence="5" id="KW-0675">Receptor</keyword>
<evidence type="ECO:0000256" key="2">
    <source>
        <dbReference type="PROSITE-ProRule" id="PRU10143"/>
    </source>
</evidence>
<dbReference type="InterPro" id="IPR039426">
    <property type="entry name" value="TonB-dep_rcpt-like"/>
</dbReference>
<dbReference type="InterPro" id="IPR010916">
    <property type="entry name" value="TonB_box_CS"/>
</dbReference>
<keyword evidence="1" id="KW-0813">Transport</keyword>